<sequence>MDKRITEILAIPFVHPKLFREHHGNIYLSNRKLRSCYVLWKNAFEKHVSLKVAVPFRYEKHTIIRAPWDNALEALEASLEHFKAKVDLFLPESYVAILKLEDTTNLSHLFGQIEQCCHMIVKMHLEETPEFGFVL</sequence>
<accession>A0A6J5VF28</accession>
<evidence type="ECO:0000313" key="1">
    <source>
        <dbReference type="EMBL" id="CAB4286484.1"/>
    </source>
</evidence>
<gene>
    <name evidence="1" type="ORF">CURHAP_LOCUS43815</name>
</gene>
<reference evidence="1 2" key="1">
    <citation type="submission" date="2020-05" db="EMBL/GenBank/DDBJ databases">
        <authorList>
            <person name="Campoy J."/>
            <person name="Schneeberger K."/>
            <person name="Spophaly S."/>
        </authorList>
    </citation>
    <scope>NUCLEOTIDE SEQUENCE [LARGE SCALE GENOMIC DNA]</scope>
    <source>
        <strain evidence="1">PruArmRojPasFocal</strain>
    </source>
</reference>
<dbReference type="Proteomes" id="UP000507222">
    <property type="component" value="Unassembled WGS sequence"/>
</dbReference>
<dbReference type="AlphaFoldDB" id="A0A6J5VF28"/>
<dbReference type="EMBL" id="CAEKDK010000007">
    <property type="protein sequence ID" value="CAB4286484.1"/>
    <property type="molecule type" value="Genomic_DNA"/>
</dbReference>
<protein>
    <submittedName>
        <fullName evidence="1">Uncharacterized protein</fullName>
    </submittedName>
</protein>
<organism evidence="1 2">
    <name type="scientific">Prunus armeniaca</name>
    <name type="common">Apricot</name>
    <name type="synonym">Armeniaca vulgaris</name>
    <dbReference type="NCBI Taxonomy" id="36596"/>
    <lineage>
        <taxon>Eukaryota</taxon>
        <taxon>Viridiplantae</taxon>
        <taxon>Streptophyta</taxon>
        <taxon>Embryophyta</taxon>
        <taxon>Tracheophyta</taxon>
        <taxon>Spermatophyta</taxon>
        <taxon>Magnoliopsida</taxon>
        <taxon>eudicotyledons</taxon>
        <taxon>Gunneridae</taxon>
        <taxon>Pentapetalae</taxon>
        <taxon>rosids</taxon>
        <taxon>fabids</taxon>
        <taxon>Rosales</taxon>
        <taxon>Rosaceae</taxon>
        <taxon>Amygdaloideae</taxon>
        <taxon>Amygdaleae</taxon>
        <taxon>Prunus</taxon>
    </lineage>
</organism>
<proteinExistence type="predicted"/>
<evidence type="ECO:0000313" key="2">
    <source>
        <dbReference type="Proteomes" id="UP000507222"/>
    </source>
</evidence>
<name>A0A6J5VF28_PRUAR</name>